<dbReference type="SMART" id="SM00184">
    <property type="entry name" value="RING"/>
    <property type="match status" value="1"/>
</dbReference>
<dbReference type="SUPFAM" id="SSF57850">
    <property type="entry name" value="RING/U-box"/>
    <property type="match status" value="1"/>
</dbReference>
<keyword evidence="1" id="KW-0808">Transferase</keyword>
<protein>
    <submittedName>
        <fullName evidence="9">RING-H2 finger protein ATL74-like</fullName>
    </submittedName>
</protein>
<evidence type="ECO:0000313" key="8">
    <source>
        <dbReference type="Proteomes" id="UP000695007"/>
    </source>
</evidence>
<dbReference type="GO" id="GO:0061630">
    <property type="term" value="F:ubiquitin protein ligase activity"/>
    <property type="evidence" value="ECO:0007669"/>
    <property type="project" value="TreeGrafter"/>
</dbReference>
<feature type="domain" description="RING-type" evidence="7">
    <location>
        <begin position="26"/>
        <end position="66"/>
    </location>
</feature>
<evidence type="ECO:0000256" key="3">
    <source>
        <dbReference type="ARBA" id="ARBA00022771"/>
    </source>
</evidence>
<proteinExistence type="predicted"/>
<dbReference type="PROSITE" id="PS50089">
    <property type="entry name" value="ZF_RING_2"/>
    <property type="match status" value="1"/>
</dbReference>
<dbReference type="PANTHER" id="PTHR15067:SF4">
    <property type="entry name" value="E3 UBIQUITIN-PROTEIN LIGASE RNF8"/>
    <property type="match status" value="1"/>
</dbReference>
<dbReference type="GO" id="GO:0006511">
    <property type="term" value="P:ubiquitin-dependent protein catabolic process"/>
    <property type="evidence" value="ECO:0007669"/>
    <property type="project" value="TreeGrafter"/>
</dbReference>
<dbReference type="InterPro" id="IPR013083">
    <property type="entry name" value="Znf_RING/FYVE/PHD"/>
</dbReference>
<dbReference type="GeneID" id="105362554"/>
<evidence type="ECO:0000259" key="7">
    <source>
        <dbReference type="PROSITE" id="PS50089"/>
    </source>
</evidence>
<organism evidence="8 9">
    <name type="scientific">Ceratosolen solmsi marchali</name>
    <dbReference type="NCBI Taxonomy" id="326594"/>
    <lineage>
        <taxon>Eukaryota</taxon>
        <taxon>Metazoa</taxon>
        <taxon>Ecdysozoa</taxon>
        <taxon>Arthropoda</taxon>
        <taxon>Hexapoda</taxon>
        <taxon>Insecta</taxon>
        <taxon>Pterygota</taxon>
        <taxon>Neoptera</taxon>
        <taxon>Endopterygota</taxon>
        <taxon>Hymenoptera</taxon>
        <taxon>Apocrita</taxon>
        <taxon>Proctotrupomorpha</taxon>
        <taxon>Chalcidoidea</taxon>
        <taxon>Agaonidae</taxon>
        <taxon>Agaoninae</taxon>
        <taxon>Ceratosolen</taxon>
    </lineage>
</organism>
<evidence type="ECO:0000256" key="1">
    <source>
        <dbReference type="ARBA" id="ARBA00022679"/>
    </source>
</evidence>
<dbReference type="KEGG" id="csol:105362554"/>
<dbReference type="RefSeq" id="XP_011498316.1">
    <property type="nucleotide sequence ID" value="XM_011500014.1"/>
</dbReference>
<gene>
    <name evidence="9" type="primary">LOC105362554</name>
</gene>
<evidence type="ECO:0000256" key="4">
    <source>
        <dbReference type="ARBA" id="ARBA00022786"/>
    </source>
</evidence>
<evidence type="ECO:0000256" key="2">
    <source>
        <dbReference type="ARBA" id="ARBA00022723"/>
    </source>
</evidence>
<sequence>MYNSSIKAWNVIPQDLKWTLSSENECSICMGTVKKINSYILACGHFFHAKCIKEWMNSDTSCPNCRYLIIDIDVCSSPKINK</sequence>
<dbReference type="GO" id="GO:0000151">
    <property type="term" value="C:ubiquitin ligase complex"/>
    <property type="evidence" value="ECO:0007669"/>
    <property type="project" value="TreeGrafter"/>
</dbReference>
<keyword evidence="3 6" id="KW-0863">Zinc-finger</keyword>
<dbReference type="InterPro" id="IPR001841">
    <property type="entry name" value="Znf_RING"/>
</dbReference>
<dbReference type="Pfam" id="PF13639">
    <property type="entry name" value="zf-RING_2"/>
    <property type="match status" value="1"/>
</dbReference>
<keyword evidence="2" id="KW-0479">Metal-binding</keyword>
<evidence type="ECO:0000313" key="9">
    <source>
        <dbReference type="RefSeq" id="XP_011498316.1"/>
    </source>
</evidence>
<dbReference type="GO" id="GO:0016567">
    <property type="term" value="P:protein ubiquitination"/>
    <property type="evidence" value="ECO:0007669"/>
    <property type="project" value="TreeGrafter"/>
</dbReference>
<accession>A0AAJ7DVW5</accession>
<evidence type="ECO:0000256" key="5">
    <source>
        <dbReference type="ARBA" id="ARBA00022833"/>
    </source>
</evidence>
<dbReference type="Gene3D" id="3.30.40.10">
    <property type="entry name" value="Zinc/RING finger domain, C3HC4 (zinc finger)"/>
    <property type="match status" value="1"/>
</dbReference>
<reference evidence="9" key="1">
    <citation type="submission" date="2025-08" db="UniProtKB">
        <authorList>
            <consortium name="RefSeq"/>
        </authorList>
    </citation>
    <scope>IDENTIFICATION</scope>
</reference>
<name>A0AAJ7DVW5_9HYME</name>
<keyword evidence="4" id="KW-0833">Ubl conjugation pathway</keyword>
<dbReference type="GO" id="GO:0008270">
    <property type="term" value="F:zinc ion binding"/>
    <property type="evidence" value="ECO:0007669"/>
    <property type="project" value="UniProtKB-KW"/>
</dbReference>
<dbReference type="AlphaFoldDB" id="A0AAJ7DVW5"/>
<evidence type="ECO:0000256" key="6">
    <source>
        <dbReference type="PROSITE-ProRule" id="PRU00175"/>
    </source>
</evidence>
<dbReference type="PANTHER" id="PTHR15067">
    <property type="entry name" value="E3 UBIQUITIN-PROTEIN LIGASE RNF8"/>
    <property type="match status" value="1"/>
</dbReference>
<dbReference type="Proteomes" id="UP000695007">
    <property type="component" value="Unplaced"/>
</dbReference>
<keyword evidence="5" id="KW-0862">Zinc</keyword>
<dbReference type="GO" id="GO:0005829">
    <property type="term" value="C:cytosol"/>
    <property type="evidence" value="ECO:0007669"/>
    <property type="project" value="TreeGrafter"/>
</dbReference>
<keyword evidence="8" id="KW-1185">Reference proteome</keyword>